<reference evidence="2" key="1">
    <citation type="submission" date="2017-02" db="UniProtKB">
        <authorList>
            <consortium name="WormBaseParasite"/>
        </authorList>
    </citation>
    <scope>IDENTIFICATION</scope>
</reference>
<evidence type="ECO:0000313" key="1">
    <source>
        <dbReference type="Proteomes" id="UP000036681"/>
    </source>
</evidence>
<protein>
    <submittedName>
        <fullName evidence="2">Uncharacterized protein</fullName>
    </submittedName>
</protein>
<dbReference type="WBParaSite" id="ALUE_0001154001-mRNA-1">
    <property type="protein sequence ID" value="ALUE_0001154001-mRNA-1"/>
    <property type="gene ID" value="ALUE_0001154001"/>
</dbReference>
<sequence>MSLTVSVLRSKVFCICDQNARNTCAKGFAPRNSCFIGHLRLGLPWHRRHVGFRNIAVEKLCKEAPTLMDIDTVAETLVGQVSVRSAIGKNVRELVAFDWRFLLSEGDIMRMKAAKNGSC</sequence>
<dbReference type="AlphaFoldDB" id="A0A0M3I473"/>
<evidence type="ECO:0000313" key="2">
    <source>
        <dbReference type="WBParaSite" id="ALUE_0001154001-mRNA-1"/>
    </source>
</evidence>
<accession>A0A0M3I473</accession>
<dbReference type="Proteomes" id="UP000036681">
    <property type="component" value="Unplaced"/>
</dbReference>
<proteinExistence type="predicted"/>
<keyword evidence="1" id="KW-1185">Reference proteome</keyword>
<name>A0A0M3I473_ASCLU</name>
<organism evidence="1 2">
    <name type="scientific">Ascaris lumbricoides</name>
    <name type="common">Giant roundworm</name>
    <dbReference type="NCBI Taxonomy" id="6252"/>
    <lineage>
        <taxon>Eukaryota</taxon>
        <taxon>Metazoa</taxon>
        <taxon>Ecdysozoa</taxon>
        <taxon>Nematoda</taxon>
        <taxon>Chromadorea</taxon>
        <taxon>Rhabditida</taxon>
        <taxon>Spirurina</taxon>
        <taxon>Ascaridomorpha</taxon>
        <taxon>Ascaridoidea</taxon>
        <taxon>Ascarididae</taxon>
        <taxon>Ascaris</taxon>
    </lineage>
</organism>